<gene>
    <name evidence="1" type="ORF">J4Q44_G00083650</name>
</gene>
<sequence>MELTPDGGALKMSQVLRNPLKTLLPVNASRNRVVDKQMELLVFSWRRRQHGRALLPPMTHPGHATKPSSGPPCSLEPMPWLHVGSNSLMPFYTVVKPTCGYRFSREADHKRRHIGIPASNPVMWRSC</sequence>
<dbReference type="Pfam" id="PF22581">
    <property type="entry name" value="CIMIP3"/>
    <property type="match status" value="1"/>
</dbReference>
<proteinExistence type="predicted"/>
<keyword evidence="2" id="KW-1185">Reference proteome</keyword>
<dbReference type="InterPro" id="IPR054446">
    <property type="entry name" value="CIMIP3-like"/>
</dbReference>
<organism evidence="1 2">
    <name type="scientific">Coregonus suidteri</name>
    <dbReference type="NCBI Taxonomy" id="861788"/>
    <lineage>
        <taxon>Eukaryota</taxon>
        <taxon>Metazoa</taxon>
        <taxon>Chordata</taxon>
        <taxon>Craniata</taxon>
        <taxon>Vertebrata</taxon>
        <taxon>Euteleostomi</taxon>
        <taxon>Actinopterygii</taxon>
        <taxon>Neopterygii</taxon>
        <taxon>Teleostei</taxon>
        <taxon>Protacanthopterygii</taxon>
        <taxon>Salmoniformes</taxon>
        <taxon>Salmonidae</taxon>
        <taxon>Coregoninae</taxon>
        <taxon>Coregonus</taxon>
    </lineage>
</organism>
<name>A0AAN8M306_9TELE</name>
<evidence type="ECO:0000313" key="1">
    <source>
        <dbReference type="EMBL" id="KAK6321389.1"/>
    </source>
</evidence>
<dbReference type="EMBL" id="JAGTTL010000006">
    <property type="protein sequence ID" value="KAK6321389.1"/>
    <property type="molecule type" value="Genomic_DNA"/>
</dbReference>
<dbReference type="AlphaFoldDB" id="A0AAN8M306"/>
<accession>A0AAN8M306</accession>
<dbReference type="PANTHER" id="PTHR35444:SF1">
    <property type="entry name" value="RIKEN CDNA 1700001C19 GENE"/>
    <property type="match status" value="1"/>
</dbReference>
<protein>
    <submittedName>
        <fullName evidence="1">Uncharacterized protein</fullName>
    </submittedName>
</protein>
<dbReference type="PANTHER" id="PTHR35444">
    <property type="entry name" value="RIKEN CDNA 1700001C19 GENE"/>
    <property type="match status" value="1"/>
</dbReference>
<reference evidence="1 2" key="1">
    <citation type="submission" date="2021-04" db="EMBL/GenBank/DDBJ databases">
        <authorList>
            <person name="De Guttry C."/>
            <person name="Zahm M."/>
            <person name="Klopp C."/>
            <person name="Cabau C."/>
            <person name="Louis A."/>
            <person name="Berthelot C."/>
            <person name="Parey E."/>
            <person name="Roest Crollius H."/>
            <person name="Montfort J."/>
            <person name="Robinson-Rechavi M."/>
            <person name="Bucao C."/>
            <person name="Bouchez O."/>
            <person name="Gislard M."/>
            <person name="Lluch J."/>
            <person name="Milhes M."/>
            <person name="Lampietro C."/>
            <person name="Lopez Roques C."/>
            <person name="Donnadieu C."/>
            <person name="Braasch I."/>
            <person name="Desvignes T."/>
            <person name="Postlethwait J."/>
            <person name="Bobe J."/>
            <person name="Wedekind C."/>
            <person name="Guiguen Y."/>
        </authorList>
    </citation>
    <scope>NUCLEOTIDE SEQUENCE [LARGE SCALE GENOMIC DNA]</scope>
    <source>
        <strain evidence="1">Cs_M1</strain>
        <tissue evidence="1">Blood</tissue>
    </source>
</reference>
<dbReference type="Proteomes" id="UP001356427">
    <property type="component" value="Unassembled WGS sequence"/>
</dbReference>
<comment type="caution">
    <text evidence="1">The sequence shown here is derived from an EMBL/GenBank/DDBJ whole genome shotgun (WGS) entry which is preliminary data.</text>
</comment>
<evidence type="ECO:0000313" key="2">
    <source>
        <dbReference type="Proteomes" id="UP001356427"/>
    </source>
</evidence>